<dbReference type="GO" id="GO:1901135">
    <property type="term" value="P:carbohydrate derivative metabolic process"/>
    <property type="evidence" value="ECO:0007669"/>
    <property type="project" value="UniProtKB-ARBA"/>
</dbReference>
<dbReference type="Proteomes" id="UP001204445">
    <property type="component" value="Unassembled WGS sequence"/>
</dbReference>
<keyword evidence="4" id="KW-1185">Reference proteome</keyword>
<dbReference type="InterPro" id="IPR001296">
    <property type="entry name" value="Glyco_trans_1"/>
</dbReference>
<dbReference type="EMBL" id="JANUCT010000009">
    <property type="protein sequence ID" value="MCS3903558.1"/>
    <property type="molecule type" value="Genomic_DNA"/>
</dbReference>
<sequence>MSVSALTSFRRHSEWADVLHYHYPWPFADLMHMVGRIKKPAILTYHSDIVRQRVLMPFYRPLMHAFMNRMSEIVATSQNYYATSDVLQHFADMVSVIPIGLDPATYPSPDTQTIDRLREQVGDNFFLFIGVLRYYKGLHILLEAVRHTDLPVVIVGTGPVERELRARASNDSLDNLRFLGQLTDIEKVSLLHLARAVVFPSFLRSEAYGVALVEGAMYGKPLISTEIGTGTSYINIDGETGFVVPPGDSKSLRQVMLKLFNDDTLAGSMGEAARKRFYAYFLADSMGAQYMDVYERVLSQ</sequence>
<keyword evidence="3" id="KW-0328">Glycosyltransferase</keyword>
<dbReference type="GO" id="GO:0016757">
    <property type="term" value="F:glycosyltransferase activity"/>
    <property type="evidence" value="ECO:0007669"/>
    <property type="project" value="UniProtKB-KW"/>
</dbReference>
<accession>A0AAE3HLR3</accession>
<evidence type="ECO:0000259" key="1">
    <source>
        <dbReference type="Pfam" id="PF00534"/>
    </source>
</evidence>
<organism evidence="3 4">
    <name type="scientific">Methylohalomonas lacus</name>
    <dbReference type="NCBI Taxonomy" id="398773"/>
    <lineage>
        <taxon>Bacteria</taxon>
        <taxon>Pseudomonadati</taxon>
        <taxon>Pseudomonadota</taxon>
        <taxon>Gammaproteobacteria</taxon>
        <taxon>Methylohalomonadales</taxon>
        <taxon>Methylohalomonadaceae</taxon>
        <taxon>Methylohalomonas</taxon>
    </lineage>
</organism>
<dbReference type="SUPFAM" id="SSF53756">
    <property type="entry name" value="UDP-Glycosyltransferase/glycogen phosphorylase"/>
    <property type="match status" value="1"/>
</dbReference>
<reference evidence="3" key="1">
    <citation type="submission" date="2022-08" db="EMBL/GenBank/DDBJ databases">
        <title>Genomic Encyclopedia of Type Strains, Phase III (KMG-III): the genomes of soil and plant-associated and newly described type strains.</title>
        <authorList>
            <person name="Whitman W."/>
        </authorList>
    </citation>
    <scope>NUCLEOTIDE SEQUENCE</scope>
    <source>
        <strain evidence="3">HMT 1</strain>
    </source>
</reference>
<evidence type="ECO:0000313" key="4">
    <source>
        <dbReference type="Proteomes" id="UP001204445"/>
    </source>
</evidence>
<feature type="domain" description="Glycosyltransferase subfamily 4-like N-terminal" evidence="2">
    <location>
        <begin position="13"/>
        <end position="104"/>
    </location>
</feature>
<dbReference type="AlphaFoldDB" id="A0AAE3HLR3"/>
<protein>
    <submittedName>
        <fullName evidence="3">Rhamnosyl/mannosyltransferase</fullName>
        <ecNumber evidence="3">2.4.1.-</ecNumber>
    </submittedName>
</protein>
<feature type="domain" description="Glycosyl transferase family 1" evidence="1">
    <location>
        <begin position="116"/>
        <end position="276"/>
    </location>
</feature>
<dbReference type="PANTHER" id="PTHR12526">
    <property type="entry name" value="GLYCOSYLTRANSFERASE"/>
    <property type="match status" value="1"/>
</dbReference>
<name>A0AAE3HLR3_9GAMM</name>
<dbReference type="PANTHER" id="PTHR12526:SF627">
    <property type="entry name" value="D-RHAMNOSYLTRANSFERASE WBPZ"/>
    <property type="match status" value="1"/>
</dbReference>
<proteinExistence type="predicted"/>
<dbReference type="InterPro" id="IPR028098">
    <property type="entry name" value="Glyco_trans_4-like_N"/>
</dbReference>
<dbReference type="EC" id="2.4.1.-" evidence="3"/>
<gene>
    <name evidence="3" type="ORF">J2T55_001584</name>
</gene>
<dbReference type="Gene3D" id="3.40.50.2000">
    <property type="entry name" value="Glycogen Phosphorylase B"/>
    <property type="match status" value="2"/>
</dbReference>
<comment type="caution">
    <text evidence="3">The sequence shown here is derived from an EMBL/GenBank/DDBJ whole genome shotgun (WGS) entry which is preliminary data.</text>
</comment>
<evidence type="ECO:0000313" key="3">
    <source>
        <dbReference type="EMBL" id="MCS3903558.1"/>
    </source>
</evidence>
<evidence type="ECO:0000259" key="2">
    <source>
        <dbReference type="Pfam" id="PF13439"/>
    </source>
</evidence>
<dbReference type="Pfam" id="PF13439">
    <property type="entry name" value="Glyco_transf_4"/>
    <property type="match status" value="1"/>
</dbReference>
<dbReference type="Pfam" id="PF00534">
    <property type="entry name" value="Glycos_transf_1"/>
    <property type="match status" value="1"/>
</dbReference>
<keyword evidence="3" id="KW-0808">Transferase</keyword>